<keyword evidence="6" id="KW-1185">Reference proteome</keyword>
<proteinExistence type="predicted"/>
<dbReference type="InterPro" id="IPR009057">
    <property type="entry name" value="Homeodomain-like_sf"/>
</dbReference>
<dbReference type="SUPFAM" id="SSF46689">
    <property type="entry name" value="Homeodomain-like"/>
    <property type="match status" value="1"/>
</dbReference>
<evidence type="ECO:0000256" key="1">
    <source>
        <dbReference type="ARBA" id="ARBA00023015"/>
    </source>
</evidence>
<protein>
    <submittedName>
        <fullName evidence="5">AraC-like DNA-binding protein</fullName>
    </submittedName>
</protein>
<dbReference type="Proteomes" id="UP000575083">
    <property type="component" value="Unassembled WGS sequence"/>
</dbReference>
<dbReference type="AlphaFoldDB" id="A0A7X0PL42"/>
<dbReference type="InterPro" id="IPR020449">
    <property type="entry name" value="Tscrpt_reg_AraC-type_HTH"/>
</dbReference>
<keyword evidence="2 5" id="KW-0238">DNA-binding</keyword>
<dbReference type="EMBL" id="JACHLK010000023">
    <property type="protein sequence ID" value="MBB6563831.1"/>
    <property type="molecule type" value="Genomic_DNA"/>
</dbReference>
<dbReference type="GO" id="GO:0003700">
    <property type="term" value="F:DNA-binding transcription factor activity"/>
    <property type="evidence" value="ECO:0007669"/>
    <property type="project" value="InterPro"/>
</dbReference>
<keyword evidence="3" id="KW-0804">Transcription</keyword>
<evidence type="ECO:0000313" key="6">
    <source>
        <dbReference type="Proteomes" id="UP000575083"/>
    </source>
</evidence>
<evidence type="ECO:0000259" key="4">
    <source>
        <dbReference type="PROSITE" id="PS01124"/>
    </source>
</evidence>
<sequence>MPAMHDDDGPTDFASAAMVRLLLRAMAAQGLALPPGLPAPAALAGSHVPLDCKRAVVQAVLAQGGPVLLLHLARQVHGLQGDPLHRALLGASDVPGLLARWQRLERYVHSGHQVSVLSDSPGRMALQHRARPGQGGAPQPPESLAVLGVLLGCCEALGVPGLALHLGGGTALPLSAGPDQAAALASAIAQGHASHWALHWQPAAVAALPEATPPPGPQASLCDALPWPPLAHQIARRVLHDPAGEHSVHALARSQGQASRTLQRHLAAHGLSCRAIATEARTRRAAQWLLDTPHGIAEIGFACGFADQPHFTREFARQVGMTPARYRQAFGEAARPAC</sequence>
<dbReference type="Gene3D" id="1.10.10.60">
    <property type="entry name" value="Homeodomain-like"/>
    <property type="match status" value="1"/>
</dbReference>
<accession>A0A7X0PL42</accession>
<dbReference type="GO" id="GO:0005829">
    <property type="term" value="C:cytosol"/>
    <property type="evidence" value="ECO:0007669"/>
    <property type="project" value="TreeGrafter"/>
</dbReference>
<evidence type="ECO:0000256" key="3">
    <source>
        <dbReference type="ARBA" id="ARBA00023163"/>
    </source>
</evidence>
<feature type="domain" description="HTH araC/xylS-type" evidence="4">
    <location>
        <begin position="232"/>
        <end position="329"/>
    </location>
</feature>
<evidence type="ECO:0000256" key="2">
    <source>
        <dbReference type="ARBA" id="ARBA00023125"/>
    </source>
</evidence>
<dbReference type="PANTHER" id="PTHR47894:SF4">
    <property type="entry name" value="HTH-TYPE TRANSCRIPTIONAL REGULATOR GADX"/>
    <property type="match status" value="1"/>
</dbReference>
<keyword evidence="1" id="KW-0805">Transcription regulation</keyword>
<comment type="caution">
    <text evidence="5">The sequence shown here is derived from an EMBL/GenBank/DDBJ whole genome shotgun (WGS) entry which is preliminary data.</text>
</comment>
<dbReference type="SMART" id="SM00342">
    <property type="entry name" value="HTH_ARAC"/>
    <property type="match status" value="1"/>
</dbReference>
<reference evidence="5 6" key="1">
    <citation type="submission" date="2020-08" db="EMBL/GenBank/DDBJ databases">
        <title>Functional genomics of gut bacteria from endangered species of beetles.</title>
        <authorList>
            <person name="Carlos-Shanley C."/>
        </authorList>
    </citation>
    <scope>NUCLEOTIDE SEQUENCE [LARGE SCALE GENOMIC DNA]</scope>
    <source>
        <strain evidence="5 6">S00198</strain>
    </source>
</reference>
<dbReference type="InterPro" id="IPR018060">
    <property type="entry name" value="HTH_AraC"/>
</dbReference>
<dbReference type="PROSITE" id="PS01124">
    <property type="entry name" value="HTH_ARAC_FAMILY_2"/>
    <property type="match status" value="1"/>
</dbReference>
<gene>
    <name evidence="5" type="ORF">HNP48_006557</name>
</gene>
<dbReference type="PRINTS" id="PR00032">
    <property type="entry name" value="HTHARAC"/>
</dbReference>
<dbReference type="GO" id="GO:0000976">
    <property type="term" value="F:transcription cis-regulatory region binding"/>
    <property type="evidence" value="ECO:0007669"/>
    <property type="project" value="TreeGrafter"/>
</dbReference>
<organism evidence="5 6">
    <name type="scientific">Acidovorax soli</name>
    <dbReference type="NCBI Taxonomy" id="592050"/>
    <lineage>
        <taxon>Bacteria</taxon>
        <taxon>Pseudomonadati</taxon>
        <taxon>Pseudomonadota</taxon>
        <taxon>Betaproteobacteria</taxon>
        <taxon>Burkholderiales</taxon>
        <taxon>Comamonadaceae</taxon>
        <taxon>Acidovorax</taxon>
    </lineage>
</organism>
<evidence type="ECO:0000313" key="5">
    <source>
        <dbReference type="EMBL" id="MBB6563831.1"/>
    </source>
</evidence>
<dbReference type="PANTHER" id="PTHR47894">
    <property type="entry name" value="HTH-TYPE TRANSCRIPTIONAL REGULATOR GADX"/>
    <property type="match status" value="1"/>
</dbReference>
<dbReference type="Pfam" id="PF12833">
    <property type="entry name" value="HTH_18"/>
    <property type="match status" value="1"/>
</dbReference>
<name>A0A7X0PL42_9BURK</name>